<dbReference type="AlphaFoldDB" id="A0A0D2NYD7"/>
<name>A0A0D2NYD7_HYPSF</name>
<evidence type="ECO:0000313" key="1">
    <source>
        <dbReference type="EMBL" id="KJA13475.1"/>
    </source>
</evidence>
<keyword evidence="2" id="KW-1185">Reference proteome</keyword>
<evidence type="ECO:0000313" key="2">
    <source>
        <dbReference type="Proteomes" id="UP000054270"/>
    </source>
</evidence>
<reference evidence="2" key="1">
    <citation type="submission" date="2014-04" db="EMBL/GenBank/DDBJ databases">
        <title>Evolutionary Origins and Diversification of the Mycorrhizal Mutualists.</title>
        <authorList>
            <consortium name="DOE Joint Genome Institute"/>
            <consortium name="Mycorrhizal Genomics Consortium"/>
            <person name="Kohler A."/>
            <person name="Kuo A."/>
            <person name="Nagy L.G."/>
            <person name="Floudas D."/>
            <person name="Copeland A."/>
            <person name="Barry K.W."/>
            <person name="Cichocki N."/>
            <person name="Veneault-Fourrey C."/>
            <person name="LaButti K."/>
            <person name="Lindquist E.A."/>
            <person name="Lipzen A."/>
            <person name="Lundell T."/>
            <person name="Morin E."/>
            <person name="Murat C."/>
            <person name="Riley R."/>
            <person name="Ohm R."/>
            <person name="Sun H."/>
            <person name="Tunlid A."/>
            <person name="Henrissat B."/>
            <person name="Grigoriev I.V."/>
            <person name="Hibbett D.S."/>
            <person name="Martin F."/>
        </authorList>
    </citation>
    <scope>NUCLEOTIDE SEQUENCE [LARGE SCALE GENOMIC DNA]</scope>
    <source>
        <strain evidence="2">FD-334 SS-4</strain>
    </source>
</reference>
<gene>
    <name evidence="1" type="ORF">HYPSUDRAFT_209505</name>
</gene>
<proteinExistence type="predicted"/>
<dbReference type="Proteomes" id="UP000054270">
    <property type="component" value="Unassembled WGS sequence"/>
</dbReference>
<organism evidence="1 2">
    <name type="scientific">Hypholoma sublateritium (strain FD-334 SS-4)</name>
    <dbReference type="NCBI Taxonomy" id="945553"/>
    <lineage>
        <taxon>Eukaryota</taxon>
        <taxon>Fungi</taxon>
        <taxon>Dikarya</taxon>
        <taxon>Basidiomycota</taxon>
        <taxon>Agaricomycotina</taxon>
        <taxon>Agaricomycetes</taxon>
        <taxon>Agaricomycetidae</taxon>
        <taxon>Agaricales</taxon>
        <taxon>Agaricineae</taxon>
        <taxon>Strophariaceae</taxon>
        <taxon>Hypholoma</taxon>
    </lineage>
</organism>
<protein>
    <submittedName>
        <fullName evidence="1">Uncharacterized protein</fullName>
    </submittedName>
</protein>
<sequence>MSVLLHLITITAARKPPCIFEGRALLRLLHRGFFQQCSPSTFRLARRHSALRRNLPFSQLALLVIKPCLALLAAAPMLMLLEPPTTLLTHPCVSSSPLSVGPTSLKLARSTPLSHLFAPAVPPAAHSMTFHVALCFKSRSANGAGHEALASAISVEKSVPHTSLTFLSTDAGLDQFPPLSSLKPSTPSSVHLSLPSQHSATRTRSMLASSSTVAFTTKTPTASPQKSFLSPATSLILPLSSFVIRYLAEDSGAGY</sequence>
<dbReference type="EMBL" id="KN817738">
    <property type="protein sequence ID" value="KJA13475.1"/>
    <property type="molecule type" value="Genomic_DNA"/>
</dbReference>
<accession>A0A0D2NYD7</accession>